<keyword evidence="1" id="KW-0812">Transmembrane</keyword>
<proteinExistence type="predicted"/>
<feature type="transmembrane region" description="Helical" evidence="1">
    <location>
        <begin position="44"/>
        <end position="63"/>
    </location>
</feature>
<comment type="caution">
    <text evidence="2">The sequence shown here is derived from an EMBL/GenBank/DDBJ whole genome shotgun (WGS) entry which is preliminary data.</text>
</comment>
<feature type="transmembrane region" description="Helical" evidence="1">
    <location>
        <begin position="20"/>
        <end position="37"/>
    </location>
</feature>
<keyword evidence="3" id="KW-1185">Reference proteome</keyword>
<dbReference type="EMBL" id="MU865343">
    <property type="protein sequence ID" value="KAK4226738.1"/>
    <property type="molecule type" value="Genomic_DNA"/>
</dbReference>
<evidence type="ECO:0000313" key="2">
    <source>
        <dbReference type="EMBL" id="KAK4226738.1"/>
    </source>
</evidence>
<evidence type="ECO:0000256" key="1">
    <source>
        <dbReference type="SAM" id="Phobius"/>
    </source>
</evidence>
<reference evidence="2" key="2">
    <citation type="submission" date="2023-05" db="EMBL/GenBank/DDBJ databases">
        <authorList>
            <consortium name="Lawrence Berkeley National Laboratory"/>
            <person name="Steindorff A."/>
            <person name="Hensen N."/>
            <person name="Bonometti L."/>
            <person name="Westerberg I."/>
            <person name="Brannstrom I.O."/>
            <person name="Guillou S."/>
            <person name="Cros-Aarteil S."/>
            <person name="Calhoun S."/>
            <person name="Haridas S."/>
            <person name="Kuo A."/>
            <person name="Mondo S."/>
            <person name="Pangilinan J."/>
            <person name="Riley R."/>
            <person name="Labutti K."/>
            <person name="Andreopoulos B."/>
            <person name="Lipzen A."/>
            <person name="Chen C."/>
            <person name="Yanf M."/>
            <person name="Daum C."/>
            <person name="Ng V."/>
            <person name="Clum A."/>
            <person name="Ohm R."/>
            <person name="Martin F."/>
            <person name="Silar P."/>
            <person name="Natvig D."/>
            <person name="Lalanne C."/>
            <person name="Gautier V."/>
            <person name="Ament-Velasquez S.L."/>
            <person name="Kruys A."/>
            <person name="Hutchinson M.I."/>
            <person name="Powell A.J."/>
            <person name="Barry K."/>
            <person name="Miller A.N."/>
            <person name="Grigoriev I.V."/>
            <person name="Debuchy R."/>
            <person name="Gladieux P."/>
            <person name="Thoren M.H."/>
            <person name="Johannesson H."/>
        </authorList>
    </citation>
    <scope>NUCLEOTIDE SEQUENCE</scope>
    <source>
        <strain evidence="2">CBS 990.96</strain>
    </source>
</reference>
<dbReference type="Proteomes" id="UP001301958">
    <property type="component" value="Unassembled WGS sequence"/>
</dbReference>
<reference evidence="2" key="1">
    <citation type="journal article" date="2023" name="Mol. Phylogenet. Evol.">
        <title>Genome-scale phylogeny and comparative genomics of the fungal order Sordariales.</title>
        <authorList>
            <person name="Hensen N."/>
            <person name="Bonometti L."/>
            <person name="Westerberg I."/>
            <person name="Brannstrom I.O."/>
            <person name="Guillou S."/>
            <person name="Cros-Aarteil S."/>
            <person name="Calhoun S."/>
            <person name="Haridas S."/>
            <person name="Kuo A."/>
            <person name="Mondo S."/>
            <person name="Pangilinan J."/>
            <person name="Riley R."/>
            <person name="LaButti K."/>
            <person name="Andreopoulos B."/>
            <person name="Lipzen A."/>
            <person name="Chen C."/>
            <person name="Yan M."/>
            <person name="Daum C."/>
            <person name="Ng V."/>
            <person name="Clum A."/>
            <person name="Steindorff A."/>
            <person name="Ohm R.A."/>
            <person name="Martin F."/>
            <person name="Silar P."/>
            <person name="Natvig D.O."/>
            <person name="Lalanne C."/>
            <person name="Gautier V."/>
            <person name="Ament-Velasquez S.L."/>
            <person name="Kruys A."/>
            <person name="Hutchinson M.I."/>
            <person name="Powell A.J."/>
            <person name="Barry K."/>
            <person name="Miller A.N."/>
            <person name="Grigoriev I.V."/>
            <person name="Debuchy R."/>
            <person name="Gladieux P."/>
            <person name="Hiltunen Thoren M."/>
            <person name="Johannesson H."/>
        </authorList>
    </citation>
    <scope>NUCLEOTIDE SEQUENCE</scope>
    <source>
        <strain evidence="2">CBS 990.96</strain>
    </source>
</reference>
<keyword evidence="1" id="KW-1133">Transmembrane helix</keyword>
<protein>
    <submittedName>
        <fullName evidence="2">Uncharacterized protein</fullName>
    </submittedName>
</protein>
<organism evidence="2 3">
    <name type="scientific">Podospora fimiseda</name>
    <dbReference type="NCBI Taxonomy" id="252190"/>
    <lineage>
        <taxon>Eukaryota</taxon>
        <taxon>Fungi</taxon>
        <taxon>Dikarya</taxon>
        <taxon>Ascomycota</taxon>
        <taxon>Pezizomycotina</taxon>
        <taxon>Sordariomycetes</taxon>
        <taxon>Sordariomycetidae</taxon>
        <taxon>Sordariales</taxon>
        <taxon>Podosporaceae</taxon>
        <taxon>Podospora</taxon>
    </lineage>
</organism>
<name>A0AAN7BNS5_9PEZI</name>
<accession>A0AAN7BNS5</accession>
<gene>
    <name evidence="2" type="ORF">QBC38DRAFT_479828</name>
</gene>
<keyword evidence="1" id="KW-0472">Membrane</keyword>
<evidence type="ECO:0000313" key="3">
    <source>
        <dbReference type="Proteomes" id="UP001301958"/>
    </source>
</evidence>
<sequence length="131" mass="14986">MESMDIWRKSQTTTHTQPPVGHIILMYSFFCSFVYILRIGNNFLGIFFLVCQDVTLILIFLFLRSLTSNTGLPPKTLHLMLACPSFLASDVYFELPKPTNKKKPSFVPETTVWTKINGWFISLMGLVDFVA</sequence>
<dbReference type="AlphaFoldDB" id="A0AAN7BNS5"/>